<sequence>MKLLRFTLKRLLFLIPMLFVASIAIFLMLRLGPSDPAMDYLRLSRVPPTPQALENARQMLGLDLPITVQYFTWLGNALHFDFGVSYALQRPVLPDILHYLPATLQLAGVALLLTLAVSIPLGIWAARHRDGLPDQFVRLVAFLGVSMPNFWLGFLLVWLLSIELGWLPPMGRGSASQMIMPALAIAFMSLSINARLLRASMLEVSGQRHVYYARLRGLGAGKVERSHILRNALLPIVTATGMHIGELIGGTLVIESIFGWPGVGRYAVSAIFNRDYPVIQCFTLMMVLVFVLCNLIVDIVYAWLDPRIRLGVEEKA</sequence>
<dbReference type="InterPro" id="IPR000515">
    <property type="entry name" value="MetI-like"/>
</dbReference>
<keyword evidence="7" id="KW-0406">Ion transport</keyword>
<dbReference type="InterPro" id="IPR050045">
    <property type="entry name" value="Opp2B"/>
</dbReference>
<feature type="transmembrane region" description="Helical" evidence="11">
    <location>
        <begin position="178"/>
        <end position="197"/>
    </location>
</feature>
<dbReference type="Proteomes" id="UP000252517">
    <property type="component" value="Unassembled WGS sequence"/>
</dbReference>
<evidence type="ECO:0000256" key="5">
    <source>
        <dbReference type="ARBA" id="ARBA00022692"/>
    </source>
</evidence>
<keyword evidence="4" id="KW-0533">Nickel</keyword>
<dbReference type="PANTHER" id="PTHR43163">
    <property type="entry name" value="DIPEPTIDE TRANSPORT SYSTEM PERMEASE PROTEIN DPPB-RELATED"/>
    <property type="match status" value="1"/>
</dbReference>
<dbReference type="CDD" id="cd06261">
    <property type="entry name" value="TM_PBP2"/>
    <property type="match status" value="1"/>
</dbReference>
<feature type="domain" description="ABC transmembrane type-1" evidence="12">
    <location>
        <begin position="100"/>
        <end position="297"/>
    </location>
</feature>
<feature type="transmembrane region" description="Helical" evidence="11">
    <location>
        <begin position="136"/>
        <end position="158"/>
    </location>
</feature>
<evidence type="ECO:0000256" key="10">
    <source>
        <dbReference type="ARBA" id="ARBA00024202"/>
    </source>
</evidence>
<accession>A0A367X869</accession>
<dbReference type="PROSITE" id="PS50928">
    <property type="entry name" value="ABC_TM1"/>
    <property type="match status" value="1"/>
</dbReference>
<protein>
    <submittedName>
        <fullName evidence="13">Nickel transporter permease NikB</fullName>
    </submittedName>
</protein>
<dbReference type="GO" id="GO:0005886">
    <property type="term" value="C:plasma membrane"/>
    <property type="evidence" value="ECO:0007669"/>
    <property type="project" value="UniProtKB-SubCell"/>
</dbReference>
<dbReference type="AlphaFoldDB" id="A0A367X869"/>
<evidence type="ECO:0000313" key="13">
    <source>
        <dbReference type="EMBL" id="RCK49855.1"/>
    </source>
</evidence>
<dbReference type="InterPro" id="IPR035906">
    <property type="entry name" value="MetI-like_sf"/>
</dbReference>
<dbReference type="Pfam" id="PF00528">
    <property type="entry name" value="BPD_transp_1"/>
    <property type="match status" value="1"/>
</dbReference>
<keyword evidence="3" id="KW-1003">Cell membrane</keyword>
<dbReference type="Pfam" id="PF19300">
    <property type="entry name" value="BPD_transp_1_N"/>
    <property type="match status" value="1"/>
</dbReference>
<dbReference type="RefSeq" id="WP_258549130.1">
    <property type="nucleotide sequence ID" value="NZ_JPWH01000009.1"/>
</dbReference>
<dbReference type="InterPro" id="IPR045621">
    <property type="entry name" value="BPD_transp_1_N"/>
</dbReference>
<keyword evidence="9 11" id="KW-0472">Membrane</keyword>
<proteinExistence type="inferred from homology"/>
<dbReference type="NCBIfam" id="NF045470">
    <property type="entry name" value="Opp2B"/>
    <property type="match status" value="1"/>
</dbReference>
<feature type="transmembrane region" description="Helical" evidence="11">
    <location>
        <begin position="102"/>
        <end position="124"/>
    </location>
</feature>
<evidence type="ECO:0000313" key="14">
    <source>
        <dbReference type="Proteomes" id="UP000252517"/>
    </source>
</evidence>
<reference evidence="13 14" key="1">
    <citation type="submission" date="2014-07" db="EMBL/GenBank/DDBJ databases">
        <title>Draft genome sequence of Thalassospira profundimaris S25-3-2.</title>
        <authorList>
            <person name="Lai Q."/>
            <person name="Shao Z."/>
        </authorList>
    </citation>
    <scope>NUCLEOTIDE SEQUENCE [LARGE SCALE GENOMIC DNA]</scope>
    <source>
        <strain evidence="13 14">S25-3-2</strain>
    </source>
</reference>
<evidence type="ECO:0000259" key="12">
    <source>
        <dbReference type="PROSITE" id="PS50928"/>
    </source>
</evidence>
<evidence type="ECO:0000256" key="4">
    <source>
        <dbReference type="ARBA" id="ARBA00022596"/>
    </source>
</evidence>
<name>A0A367X869_9PROT</name>
<keyword evidence="5 11" id="KW-0812">Transmembrane</keyword>
<dbReference type="NCBIfam" id="TIGR02789">
    <property type="entry name" value="nickel_nikB"/>
    <property type="match status" value="1"/>
</dbReference>
<evidence type="ECO:0000256" key="1">
    <source>
        <dbReference type="ARBA" id="ARBA00004651"/>
    </source>
</evidence>
<evidence type="ECO:0000256" key="3">
    <source>
        <dbReference type="ARBA" id="ARBA00022475"/>
    </source>
</evidence>
<comment type="caution">
    <text evidence="13">The sequence shown here is derived from an EMBL/GenBank/DDBJ whole genome shotgun (WGS) entry which is preliminary data.</text>
</comment>
<dbReference type="EMBL" id="JPWH01000009">
    <property type="protein sequence ID" value="RCK49855.1"/>
    <property type="molecule type" value="Genomic_DNA"/>
</dbReference>
<comment type="subcellular location">
    <subcellularLocation>
        <location evidence="1 11">Cell membrane</location>
        <topology evidence="1 11">Multi-pass membrane protein</topology>
    </subcellularLocation>
</comment>
<keyword evidence="6 11" id="KW-1133">Transmembrane helix</keyword>
<dbReference type="PANTHER" id="PTHR43163:SF6">
    <property type="entry name" value="DIPEPTIDE TRANSPORT SYSTEM PERMEASE PROTEIN DPPB-RELATED"/>
    <property type="match status" value="1"/>
</dbReference>
<dbReference type="GO" id="GO:0071916">
    <property type="term" value="F:dipeptide transmembrane transporter activity"/>
    <property type="evidence" value="ECO:0007669"/>
    <property type="project" value="TreeGrafter"/>
</dbReference>
<dbReference type="NCBIfam" id="NF007677">
    <property type="entry name" value="PRK10352.1"/>
    <property type="match status" value="1"/>
</dbReference>
<dbReference type="InterPro" id="IPR014156">
    <property type="entry name" value="Nickel_NikB"/>
</dbReference>
<organism evidence="13 14">
    <name type="scientific">Thalassospira profundimaris</name>
    <dbReference type="NCBI Taxonomy" id="502049"/>
    <lineage>
        <taxon>Bacteria</taxon>
        <taxon>Pseudomonadati</taxon>
        <taxon>Pseudomonadota</taxon>
        <taxon>Alphaproteobacteria</taxon>
        <taxon>Rhodospirillales</taxon>
        <taxon>Thalassospiraceae</taxon>
        <taxon>Thalassospira</taxon>
    </lineage>
</organism>
<evidence type="ECO:0000256" key="11">
    <source>
        <dbReference type="RuleBase" id="RU363032"/>
    </source>
</evidence>
<keyword evidence="2 11" id="KW-0813">Transport</keyword>
<dbReference type="SUPFAM" id="SSF161098">
    <property type="entry name" value="MetI-like"/>
    <property type="match status" value="1"/>
</dbReference>
<feature type="transmembrane region" description="Helical" evidence="11">
    <location>
        <begin position="281"/>
        <end position="304"/>
    </location>
</feature>
<dbReference type="Gene3D" id="1.10.3720.10">
    <property type="entry name" value="MetI-like"/>
    <property type="match status" value="1"/>
</dbReference>
<comment type="similarity">
    <text evidence="10">Belongs to the binding-protein-dependent transport system permease family. OppBC subfamily.</text>
</comment>
<evidence type="ECO:0000256" key="9">
    <source>
        <dbReference type="ARBA" id="ARBA00023136"/>
    </source>
</evidence>
<feature type="transmembrane region" description="Helical" evidence="11">
    <location>
        <begin position="12"/>
        <end position="31"/>
    </location>
</feature>
<evidence type="ECO:0000256" key="6">
    <source>
        <dbReference type="ARBA" id="ARBA00022989"/>
    </source>
</evidence>
<evidence type="ECO:0000256" key="8">
    <source>
        <dbReference type="ARBA" id="ARBA00023112"/>
    </source>
</evidence>
<gene>
    <name evidence="13" type="ORF">TH25_12610</name>
</gene>
<evidence type="ECO:0000256" key="7">
    <source>
        <dbReference type="ARBA" id="ARBA00023065"/>
    </source>
</evidence>
<evidence type="ECO:0000256" key="2">
    <source>
        <dbReference type="ARBA" id="ARBA00022448"/>
    </source>
</evidence>
<keyword evidence="8" id="KW-0921">Nickel transport</keyword>
<dbReference type="GO" id="GO:0015099">
    <property type="term" value="F:nickel cation transmembrane transporter activity"/>
    <property type="evidence" value="ECO:0007669"/>
    <property type="project" value="InterPro"/>
</dbReference>